<keyword evidence="2" id="KW-0560">Oxidoreductase</keyword>
<evidence type="ECO:0000256" key="1">
    <source>
        <dbReference type="ARBA" id="ARBA00022505"/>
    </source>
</evidence>
<dbReference type="RefSeq" id="WP_316411936.1">
    <property type="nucleotide sequence ID" value="NZ_AP027080.1"/>
</dbReference>
<dbReference type="InterPro" id="IPR016208">
    <property type="entry name" value="Ald_Oxase/xanthine_DH-like"/>
</dbReference>
<keyword evidence="1" id="KW-0500">Molybdenum</keyword>
<accession>A0AA48GPG1</accession>
<keyword evidence="5" id="KW-1185">Reference proteome</keyword>
<dbReference type="SUPFAM" id="SSF56003">
    <property type="entry name" value="Molybdenum cofactor-binding domain"/>
    <property type="match status" value="1"/>
</dbReference>
<dbReference type="InterPro" id="IPR036856">
    <property type="entry name" value="Ald_Oxase/Xan_DH_a/b_sf"/>
</dbReference>
<dbReference type="GO" id="GO:0005506">
    <property type="term" value="F:iron ion binding"/>
    <property type="evidence" value="ECO:0007669"/>
    <property type="project" value="InterPro"/>
</dbReference>
<dbReference type="InterPro" id="IPR037165">
    <property type="entry name" value="AldOxase/xan_DH_Mopterin-bd_sf"/>
</dbReference>
<dbReference type="SMART" id="SM01008">
    <property type="entry name" value="Ald_Xan_dh_C"/>
    <property type="match status" value="1"/>
</dbReference>
<dbReference type="InterPro" id="IPR000674">
    <property type="entry name" value="Ald_Oxase/Xan_DH_a/b"/>
</dbReference>
<dbReference type="PANTHER" id="PTHR11908">
    <property type="entry name" value="XANTHINE DEHYDROGENASE"/>
    <property type="match status" value="1"/>
</dbReference>
<dbReference type="GO" id="GO:0002197">
    <property type="term" value="C:xanthine dehydrogenase complex"/>
    <property type="evidence" value="ECO:0007669"/>
    <property type="project" value="InterPro"/>
</dbReference>
<sequence length="771" mass="83746">MDHNIVGKSVQRLDAVAKVTGKAKYTDDFFERDMLVGKVLRSPHAHARVVSVDLSRARALPGVVAVFTAQDLPKIKFATAGHPWSLDPGHRDVEDRLILTDKARFVGDAVAAVVAEDLLTAEKALHLIGIEYEVLPHVLTAEDALKEGAPLLHENRPGNIVSSFGVQFGDVEAEFRGADHVIEGDYETSVVQHCHIESMSAFAYVDTDGRVVVNSSTQIPHIVRRIVAQALGLQWGRVKVVKPFVGGGFGNKQDVVVEPLTAAMTLAAGGRPVRYCMTREEVFIDTRTRHGMKLHMKTAVAADGTLRGIHVQVLSNTGAYASHGHSIAMSAGGKFRPLYDFRAVKYEPRTVYTNLPVAGAMRGYGTPQIFFALESHLDDIARRLDLDPVELRRKNLIKVGHQDPLTKNVVRSFGIPQCIEKGMELIKWDEKRKAHLGQTGPRRRGLGMALFAYASGTHPVALELAGARIVMNQDGSVALQVGATEIGQGSDTVFAQITAEVLGLPMDMVHVVTSQDTDITPYDSGAYASRQTFVTGIAVRKAALEVRDKVLEVAARRTGLAKDEMDIRDRRIVETALGRVVCTLEDVAMDAFYDRLLAAPITSDTSANVRINAMSYGATFVEVEVDVETGKVEVAELWNVHDSGTIINPRLAEGQVHGGVSMALGAALLEQMLFDPQTGKTLNNNLLDYKLPTILDTPKINAAFVETFEAAGSFGSKSLGECPVISPAPAVRNAVLDATGVAFHKIPLYPQVVFEKFREAGLLAQRSTEHV</sequence>
<dbReference type="NCBIfam" id="NF007426">
    <property type="entry name" value="PRK09970.1"/>
    <property type="match status" value="1"/>
</dbReference>
<dbReference type="Pfam" id="PF20256">
    <property type="entry name" value="MoCoBD_2"/>
    <property type="match status" value="1"/>
</dbReference>
<dbReference type="InterPro" id="IPR050028">
    <property type="entry name" value="XdhA_XDHase"/>
</dbReference>
<dbReference type="Gene3D" id="3.30.365.10">
    <property type="entry name" value="Aldehyde oxidase/xanthine dehydrogenase, molybdopterin binding domain"/>
    <property type="match status" value="4"/>
</dbReference>
<dbReference type="PANTHER" id="PTHR11908:SF132">
    <property type="entry name" value="ALDEHYDE OXIDASE 1-RELATED"/>
    <property type="match status" value="1"/>
</dbReference>
<evidence type="ECO:0000259" key="3">
    <source>
        <dbReference type="SMART" id="SM01008"/>
    </source>
</evidence>
<evidence type="ECO:0000313" key="4">
    <source>
        <dbReference type="EMBL" id="BDU73285.1"/>
    </source>
</evidence>
<reference evidence="5" key="1">
    <citation type="journal article" date="2023" name="Int. J. Syst. Evol. Microbiol.">
        <title>Mesoterricola silvestris gen. nov., sp. nov., Mesoterricola sediminis sp. nov., Geothrix oryzae sp. nov., Geothrix edaphica sp. nov., Geothrix rubra sp. nov., and Geothrix limicola sp. nov., six novel members of Acidobacteriota isolated from soils.</title>
        <authorList>
            <person name="Itoh H."/>
            <person name="Sugisawa Y."/>
            <person name="Mise K."/>
            <person name="Xu Z."/>
            <person name="Kuniyasu M."/>
            <person name="Ushijima N."/>
            <person name="Kawano K."/>
            <person name="Kobayashi E."/>
            <person name="Shiratori Y."/>
            <person name="Masuda Y."/>
            <person name="Senoo K."/>
        </authorList>
    </citation>
    <scope>NUCLEOTIDE SEQUENCE [LARGE SCALE GENOMIC DNA]</scope>
    <source>
        <strain evidence="5">W79</strain>
    </source>
</reference>
<dbReference type="Proteomes" id="UP001238179">
    <property type="component" value="Chromosome"/>
</dbReference>
<dbReference type="SUPFAM" id="SSF54665">
    <property type="entry name" value="CO dehydrogenase molybdoprotein N-domain-like"/>
    <property type="match status" value="1"/>
</dbReference>
<dbReference type="Gene3D" id="3.90.1170.50">
    <property type="entry name" value="Aldehyde oxidase/xanthine dehydrogenase, a/b hammerhead"/>
    <property type="match status" value="1"/>
</dbReference>
<name>A0AA48GPG1_9BACT</name>
<dbReference type="Pfam" id="PF01315">
    <property type="entry name" value="Ald_Xan_dh_C"/>
    <property type="match status" value="1"/>
</dbReference>
<gene>
    <name evidence="4" type="ORF">METEAL_24590</name>
</gene>
<dbReference type="KEGG" id="msil:METEAL_24590"/>
<dbReference type="AlphaFoldDB" id="A0AA48GPG1"/>
<evidence type="ECO:0000313" key="5">
    <source>
        <dbReference type="Proteomes" id="UP001238179"/>
    </source>
</evidence>
<dbReference type="InterPro" id="IPR008274">
    <property type="entry name" value="AldOxase/xan_DH_MoCoBD1"/>
</dbReference>
<dbReference type="Pfam" id="PF02738">
    <property type="entry name" value="MoCoBD_1"/>
    <property type="match status" value="1"/>
</dbReference>
<dbReference type="GO" id="GO:0004854">
    <property type="term" value="F:xanthine dehydrogenase activity"/>
    <property type="evidence" value="ECO:0007669"/>
    <property type="project" value="InterPro"/>
</dbReference>
<feature type="domain" description="Aldehyde oxidase/xanthine dehydrogenase a/b hammerhead" evidence="3">
    <location>
        <begin position="20"/>
        <end position="136"/>
    </location>
</feature>
<proteinExistence type="predicted"/>
<dbReference type="NCBIfam" id="NF043082">
    <property type="entry name" value="XdhA_XDHase"/>
    <property type="match status" value="1"/>
</dbReference>
<organism evidence="4 5">
    <name type="scientific">Mesoterricola silvestris</name>
    <dbReference type="NCBI Taxonomy" id="2927979"/>
    <lineage>
        <taxon>Bacteria</taxon>
        <taxon>Pseudomonadati</taxon>
        <taxon>Acidobacteriota</taxon>
        <taxon>Holophagae</taxon>
        <taxon>Holophagales</taxon>
        <taxon>Holophagaceae</taxon>
        <taxon>Mesoterricola</taxon>
    </lineage>
</organism>
<dbReference type="EMBL" id="AP027080">
    <property type="protein sequence ID" value="BDU73285.1"/>
    <property type="molecule type" value="Genomic_DNA"/>
</dbReference>
<evidence type="ECO:0000256" key="2">
    <source>
        <dbReference type="ARBA" id="ARBA00023002"/>
    </source>
</evidence>
<dbReference type="InterPro" id="IPR046867">
    <property type="entry name" value="AldOxase/xan_DH_MoCoBD2"/>
</dbReference>
<protein>
    <submittedName>
        <fullName evidence="4">Xanthine dehydrogenase molybdenum-binding subunit XdhA</fullName>
    </submittedName>
</protein>